<evidence type="ECO:0000313" key="2">
    <source>
        <dbReference type="EMBL" id="CAD6189793.1"/>
    </source>
</evidence>
<dbReference type="AlphaFoldDB" id="A0A8S1H3M0"/>
<dbReference type="EMBL" id="CAJGYM010000012">
    <property type="protein sequence ID" value="CAD6189793.1"/>
    <property type="molecule type" value="Genomic_DNA"/>
</dbReference>
<keyword evidence="3" id="KW-1185">Reference proteome</keyword>
<feature type="region of interest" description="Disordered" evidence="1">
    <location>
        <begin position="123"/>
        <end position="155"/>
    </location>
</feature>
<sequence length="258" mass="29825">MQKAPEPAVPEKPGYYRMEDVRKFIYHIRKKKMLWGDPRLTKSEKRKSETCHFVELERKCSFLGESGGESARDIWLQLYTGWDAQYQREELDPCCRITFIFYFDLNFLRRDRRLQKKAPAVVSEKGNECSTGEPVQNPLPQQEPEVKRKRPAKKAPEIVKIPTKRKGRPASPATRKIADFVKNLVGNAKVELDQLSDPKRKLRETMTSVPNKHEKFINSVVQKLTALPSAKHAVAKQRINQVLDNFVADNAVQQQPQQ</sequence>
<name>A0A8S1H3M0_9PELO</name>
<gene>
    <name evidence="2" type="ORF">CAUJ_LOCUS5712</name>
</gene>
<protein>
    <submittedName>
        <fullName evidence="2">Uncharacterized protein</fullName>
    </submittedName>
</protein>
<accession>A0A8S1H3M0</accession>
<evidence type="ECO:0000313" key="3">
    <source>
        <dbReference type="Proteomes" id="UP000835052"/>
    </source>
</evidence>
<proteinExistence type="predicted"/>
<comment type="caution">
    <text evidence="2">The sequence shown here is derived from an EMBL/GenBank/DDBJ whole genome shotgun (WGS) entry which is preliminary data.</text>
</comment>
<reference evidence="2" key="1">
    <citation type="submission" date="2020-10" db="EMBL/GenBank/DDBJ databases">
        <authorList>
            <person name="Kikuchi T."/>
        </authorList>
    </citation>
    <scope>NUCLEOTIDE SEQUENCE</scope>
    <source>
        <strain evidence="2">NKZ352</strain>
    </source>
</reference>
<feature type="compositionally biased region" description="Polar residues" evidence="1">
    <location>
        <begin position="128"/>
        <end position="140"/>
    </location>
</feature>
<evidence type="ECO:0000256" key="1">
    <source>
        <dbReference type="SAM" id="MobiDB-lite"/>
    </source>
</evidence>
<organism evidence="2 3">
    <name type="scientific">Caenorhabditis auriculariae</name>
    <dbReference type="NCBI Taxonomy" id="2777116"/>
    <lineage>
        <taxon>Eukaryota</taxon>
        <taxon>Metazoa</taxon>
        <taxon>Ecdysozoa</taxon>
        <taxon>Nematoda</taxon>
        <taxon>Chromadorea</taxon>
        <taxon>Rhabditida</taxon>
        <taxon>Rhabditina</taxon>
        <taxon>Rhabditomorpha</taxon>
        <taxon>Rhabditoidea</taxon>
        <taxon>Rhabditidae</taxon>
        <taxon>Peloderinae</taxon>
        <taxon>Caenorhabditis</taxon>
    </lineage>
</organism>
<dbReference type="Proteomes" id="UP000835052">
    <property type="component" value="Unassembled WGS sequence"/>
</dbReference>